<keyword evidence="1" id="KW-0732">Signal</keyword>
<sequence>MSKLIRRIWQTCWLLLQCRRTFSLVAGDATLLQVKMTDSMADGWSPIEYQLWNASNAGESTSLQVVMRSSDASGWSGNSYTLTSGGSQLSSDTLLSGMYDGSVSVAVNVGQELIFSLPNPGGTTSTISWDLQTTNADGTFTIYSVSSTDPDLIKFPTALTFTMPGLSFRRVRHKDLGLREDCVSLVSCRPDRKRGWRATEGQWPECEKSPGETLSAAVRDFLCSTLPSENSWYDFEGYERARLRYRFGTADRAHCAVPAWRYLREEPLRLYSLLQAKLEATKILINIGAGDASIDDPLGNILRNFAGGKTWSGVYFDAVPENCEKVRQAMDETNSEIRVHCGFSTPDSVVSAICRSLQGVPGMKETCQSAGVTRVAAVDARAARIDVDALSIDIDSFDCAVLREVLRVVSPKMVSVEVMPLPPPVSVLTEFHPQHLRSANANMSGYAAISGGTTRQGGFFPGCSLSAAIALLWPNSLGLYRLSARDALFVRKDVAELVLGEDWRPADEFQCWRHLCADLGLTANLMNLTSLGVYRRLMPFVHDMLKERFFQVQQSHPFTLAVAMPPPSQELPSVKLWKKSCLLIGSATLPSSVSGQVDLLPAYVGDDLLFSVLTGGSTDTMYIGWSLMEMDSSQIYSAQDAASDAVKFPFLINFTVAGPSACVQNTAREVSFYMDVYSTDMDFSMATFTKIFADESWLYLLPTASKLFRVDLMTISQVESLDVGGSSFTGGFTDGTYGYLVPSCLANEEFTG</sequence>
<dbReference type="EMBL" id="CAXAMN010006003">
    <property type="protein sequence ID" value="CAK9016135.1"/>
    <property type="molecule type" value="Genomic_DNA"/>
</dbReference>
<evidence type="ECO:0000313" key="2">
    <source>
        <dbReference type="EMBL" id="CAK9016135.1"/>
    </source>
</evidence>
<keyword evidence="3" id="KW-1185">Reference proteome</keyword>
<feature type="chain" id="PRO_5047003667" evidence="1">
    <location>
        <begin position="24"/>
        <end position="752"/>
    </location>
</feature>
<accession>A0ABP0JNX8</accession>
<evidence type="ECO:0000256" key="1">
    <source>
        <dbReference type="SAM" id="SignalP"/>
    </source>
</evidence>
<proteinExistence type="predicted"/>
<dbReference type="Proteomes" id="UP001642484">
    <property type="component" value="Unassembled WGS sequence"/>
</dbReference>
<comment type="caution">
    <text evidence="2">The sequence shown here is derived from an EMBL/GenBank/DDBJ whole genome shotgun (WGS) entry which is preliminary data.</text>
</comment>
<gene>
    <name evidence="2" type="ORF">CCMP2556_LOCUS12377</name>
</gene>
<organism evidence="2 3">
    <name type="scientific">Durusdinium trenchii</name>
    <dbReference type="NCBI Taxonomy" id="1381693"/>
    <lineage>
        <taxon>Eukaryota</taxon>
        <taxon>Sar</taxon>
        <taxon>Alveolata</taxon>
        <taxon>Dinophyceae</taxon>
        <taxon>Suessiales</taxon>
        <taxon>Symbiodiniaceae</taxon>
        <taxon>Durusdinium</taxon>
    </lineage>
</organism>
<name>A0ABP0JNX8_9DINO</name>
<evidence type="ECO:0000313" key="3">
    <source>
        <dbReference type="Proteomes" id="UP001642484"/>
    </source>
</evidence>
<reference evidence="2 3" key="1">
    <citation type="submission" date="2024-02" db="EMBL/GenBank/DDBJ databases">
        <authorList>
            <person name="Chen Y."/>
            <person name="Shah S."/>
            <person name="Dougan E. K."/>
            <person name="Thang M."/>
            <person name="Chan C."/>
        </authorList>
    </citation>
    <scope>NUCLEOTIDE SEQUENCE [LARGE SCALE GENOMIC DNA]</scope>
</reference>
<feature type="signal peptide" evidence="1">
    <location>
        <begin position="1"/>
        <end position="23"/>
    </location>
</feature>
<protein>
    <submittedName>
        <fullName evidence="2">Uncharacterized protein</fullName>
    </submittedName>
</protein>